<gene>
    <name evidence="2" type="ORF">RRG08_064391</name>
</gene>
<organism evidence="2 3">
    <name type="scientific">Elysia crispata</name>
    <name type="common">lettuce slug</name>
    <dbReference type="NCBI Taxonomy" id="231223"/>
    <lineage>
        <taxon>Eukaryota</taxon>
        <taxon>Metazoa</taxon>
        <taxon>Spiralia</taxon>
        <taxon>Lophotrochozoa</taxon>
        <taxon>Mollusca</taxon>
        <taxon>Gastropoda</taxon>
        <taxon>Heterobranchia</taxon>
        <taxon>Euthyneura</taxon>
        <taxon>Panpulmonata</taxon>
        <taxon>Sacoglossa</taxon>
        <taxon>Placobranchoidea</taxon>
        <taxon>Plakobranchidae</taxon>
        <taxon>Elysia</taxon>
    </lineage>
</organism>
<sequence length="140" mass="16477">MHRSRDFRTKDTHCCRIHRWKEVTDRRDSGCSCVVVRKGLALNQAERKKFGDVFRQVIVPTELRTTVMQLAHDCIMSGHLAAKKTTEPILHNFYWLCIWKDVGHFCRPCDQCQRSAPKDKQEEYHCQQYRLLTSLSAVLQ</sequence>
<dbReference type="Proteomes" id="UP001283361">
    <property type="component" value="Unassembled WGS sequence"/>
</dbReference>
<dbReference type="Gene3D" id="1.10.340.70">
    <property type="match status" value="1"/>
</dbReference>
<comment type="caution">
    <text evidence="2">The sequence shown here is derived from an EMBL/GenBank/DDBJ whole genome shotgun (WGS) entry which is preliminary data.</text>
</comment>
<dbReference type="EMBL" id="JAWDGP010005535">
    <property type="protein sequence ID" value="KAK3756217.1"/>
    <property type="molecule type" value="Genomic_DNA"/>
</dbReference>
<dbReference type="Pfam" id="PF17921">
    <property type="entry name" value="Integrase_H2C2"/>
    <property type="match status" value="1"/>
</dbReference>
<dbReference type="AlphaFoldDB" id="A0AAE0YSI2"/>
<protein>
    <recommendedName>
        <fullName evidence="1">Integrase zinc-binding domain-containing protein</fullName>
    </recommendedName>
</protein>
<evidence type="ECO:0000313" key="3">
    <source>
        <dbReference type="Proteomes" id="UP001283361"/>
    </source>
</evidence>
<dbReference type="InterPro" id="IPR041588">
    <property type="entry name" value="Integrase_H2C2"/>
</dbReference>
<proteinExistence type="predicted"/>
<evidence type="ECO:0000313" key="2">
    <source>
        <dbReference type="EMBL" id="KAK3756217.1"/>
    </source>
</evidence>
<dbReference type="FunFam" id="1.10.340.70:FF:000001">
    <property type="entry name" value="Retrovirus-related Pol polyprotein from transposon gypsy-like Protein"/>
    <property type="match status" value="1"/>
</dbReference>
<feature type="domain" description="Integrase zinc-binding" evidence="1">
    <location>
        <begin position="59"/>
        <end position="117"/>
    </location>
</feature>
<reference evidence="2" key="1">
    <citation type="journal article" date="2023" name="G3 (Bethesda)">
        <title>A reference genome for the long-term kleptoplast-retaining sea slug Elysia crispata morphotype clarki.</title>
        <authorList>
            <person name="Eastman K.E."/>
            <person name="Pendleton A.L."/>
            <person name="Shaikh M.A."/>
            <person name="Suttiyut T."/>
            <person name="Ogas R."/>
            <person name="Tomko P."/>
            <person name="Gavelis G."/>
            <person name="Widhalm J.R."/>
            <person name="Wisecaver J.H."/>
        </authorList>
    </citation>
    <scope>NUCLEOTIDE SEQUENCE</scope>
    <source>
        <strain evidence="2">ECLA1</strain>
    </source>
</reference>
<accession>A0AAE0YSI2</accession>
<keyword evidence="3" id="KW-1185">Reference proteome</keyword>
<name>A0AAE0YSI2_9GAST</name>
<evidence type="ECO:0000259" key="1">
    <source>
        <dbReference type="Pfam" id="PF17921"/>
    </source>
</evidence>